<feature type="compositionally biased region" description="Gly residues" evidence="1">
    <location>
        <begin position="212"/>
        <end position="221"/>
    </location>
</feature>
<organism evidence="2 3">
    <name type="scientific">Bodo saltans</name>
    <name type="common">Flagellated protozoan</name>
    <dbReference type="NCBI Taxonomy" id="75058"/>
    <lineage>
        <taxon>Eukaryota</taxon>
        <taxon>Discoba</taxon>
        <taxon>Euglenozoa</taxon>
        <taxon>Kinetoplastea</taxon>
        <taxon>Metakinetoplastina</taxon>
        <taxon>Eubodonida</taxon>
        <taxon>Bodonidae</taxon>
        <taxon>Bodo</taxon>
    </lineage>
</organism>
<feature type="region of interest" description="Disordered" evidence="1">
    <location>
        <begin position="167"/>
        <end position="247"/>
    </location>
</feature>
<dbReference type="Proteomes" id="UP000051952">
    <property type="component" value="Unassembled WGS sequence"/>
</dbReference>
<accession>A0A0S4JJ47</accession>
<reference evidence="3" key="1">
    <citation type="submission" date="2015-09" db="EMBL/GenBank/DDBJ databases">
        <authorList>
            <consortium name="Pathogen Informatics"/>
        </authorList>
    </citation>
    <scope>NUCLEOTIDE SEQUENCE [LARGE SCALE GENOMIC DNA]</scope>
    <source>
        <strain evidence="3">Lake Konstanz</strain>
    </source>
</reference>
<dbReference type="VEuPathDB" id="TriTrypDB:BSAL_32350"/>
<sequence length="357" mass="38720">MRVSELVDGVGRMIFCTRATVLSDRTEQFIVGNMRLVDHGPPPYSPLPVAEHLLIEVSIGDTPVEVWKVHRGLQLFPKSGDDSDMVDDGQALIVIHAVFGHLVISDEFRELKNHSVSVAVVLEDPAFGPEWKSTIFALVAPNSQTLSFECHLNTQWKTELFDGTNNNRESIHHASSSGLSRDNFRSSAMPVTSVGSSHRRGGSFENRQHSARGGGGAGAAGGSSVQSSHSSTMYQQHLSPSLGPQQIVGSLSSNRYGVSPTSFHTTFASMHPMTVSVSHHSHQHPPQPSSSAQAAVPPPLHIVLGSTSFLARIDKMRPLPVLNESCQFEDDDFVVTISTYDAQKCADVPLELDLQDN</sequence>
<protein>
    <submittedName>
        <fullName evidence="2">Uncharacterized protein</fullName>
    </submittedName>
</protein>
<evidence type="ECO:0000313" key="2">
    <source>
        <dbReference type="EMBL" id="CUG91490.1"/>
    </source>
</evidence>
<name>A0A0S4JJ47_BODSA</name>
<evidence type="ECO:0000256" key="1">
    <source>
        <dbReference type="SAM" id="MobiDB-lite"/>
    </source>
</evidence>
<feature type="compositionally biased region" description="Polar residues" evidence="1">
    <location>
        <begin position="232"/>
        <end position="247"/>
    </location>
</feature>
<evidence type="ECO:0000313" key="3">
    <source>
        <dbReference type="Proteomes" id="UP000051952"/>
    </source>
</evidence>
<feature type="compositionally biased region" description="Low complexity" evidence="1">
    <location>
        <begin position="222"/>
        <end position="231"/>
    </location>
</feature>
<feature type="compositionally biased region" description="Polar residues" evidence="1">
    <location>
        <begin position="167"/>
        <end position="196"/>
    </location>
</feature>
<keyword evidence="3" id="KW-1185">Reference proteome</keyword>
<proteinExistence type="predicted"/>
<dbReference type="AlphaFoldDB" id="A0A0S4JJ47"/>
<gene>
    <name evidence="2" type="ORF">BSAL_32350</name>
</gene>
<dbReference type="EMBL" id="CYKH01001931">
    <property type="protein sequence ID" value="CUG91490.1"/>
    <property type="molecule type" value="Genomic_DNA"/>
</dbReference>